<dbReference type="RefSeq" id="WP_106703805.1">
    <property type="nucleotide sequence ID" value="NZ_CP027666.1"/>
</dbReference>
<proteinExistence type="predicted"/>
<dbReference type="PROSITE" id="PS51257">
    <property type="entry name" value="PROKAR_LIPOPROTEIN"/>
    <property type="match status" value="1"/>
</dbReference>
<dbReference type="OrthoDB" id="676710at2"/>
<dbReference type="KEGG" id="otk:C6570_14210"/>
<protein>
    <recommendedName>
        <fullName evidence="2">DUF6970 domain-containing protein</fullName>
    </recommendedName>
</protein>
<feature type="chain" id="PRO_5015714616" description="DUF6970 domain-containing protein" evidence="1">
    <location>
        <begin position="26"/>
        <end position="157"/>
    </location>
</feature>
<dbReference type="InterPro" id="IPR054243">
    <property type="entry name" value="DUF6970"/>
</dbReference>
<evidence type="ECO:0000256" key="1">
    <source>
        <dbReference type="SAM" id="SignalP"/>
    </source>
</evidence>
<sequence length="157" mass="16666">MSDRSAPWAHSFFKLGAVALMAALAACTTPTSTSPAAPASSLPGAPAPTTPFYPAPSQPANAQHAPVLVLVPLPPLLHKRTQSALRLQPQQIWQLTYEGKPAFYLVEPCCDRMNTLHDAAGYARCAPTGGISGKGDGRCPAPLPPSDQMRLVWERAR</sequence>
<evidence type="ECO:0000259" key="2">
    <source>
        <dbReference type="Pfam" id="PF22311"/>
    </source>
</evidence>
<evidence type="ECO:0000313" key="3">
    <source>
        <dbReference type="EMBL" id="AVO35256.1"/>
    </source>
</evidence>
<dbReference type="Pfam" id="PF22311">
    <property type="entry name" value="DUF6970"/>
    <property type="match status" value="1"/>
</dbReference>
<dbReference type="Proteomes" id="UP000239709">
    <property type="component" value="Chromosome"/>
</dbReference>
<evidence type="ECO:0000313" key="4">
    <source>
        <dbReference type="Proteomes" id="UP000239709"/>
    </source>
</evidence>
<keyword evidence="4" id="KW-1185">Reference proteome</keyword>
<gene>
    <name evidence="3" type="ORF">C6570_14210</name>
</gene>
<name>A0A2S0MHE5_9BURK</name>
<organism evidence="3 4">
    <name type="scientific">Ottowia oryzae</name>
    <dbReference type="NCBI Taxonomy" id="2109914"/>
    <lineage>
        <taxon>Bacteria</taxon>
        <taxon>Pseudomonadati</taxon>
        <taxon>Pseudomonadota</taxon>
        <taxon>Betaproteobacteria</taxon>
        <taxon>Burkholderiales</taxon>
        <taxon>Comamonadaceae</taxon>
        <taxon>Ottowia</taxon>
    </lineage>
</organism>
<feature type="signal peptide" evidence="1">
    <location>
        <begin position="1"/>
        <end position="25"/>
    </location>
</feature>
<reference evidence="3 4" key="1">
    <citation type="submission" date="2018-03" db="EMBL/GenBank/DDBJ databases">
        <title>Genome sequencing of Ottowia sp.</title>
        <authorList>
            <person name="Kim S.-J."/>
            <person name="Heo J."/>
            <person name="Kwon S.-W."/>
        </authorList>
    </citation>
    <scope>NUCLEOTIDE SEQUENCE [LARGE SCALE GENOMIC DNA]</scope>
    <source>
        <strain evidence="3 4">KADR8-3</strain>
    </source>
</reference>
<dbReference type="EMBL" id="CP027666">
    <property type="protein sequence ID" value="AVO35256.1"/>
    <property type="molecule type" value="Genomic_DNA"/>
</dbReference>
<keyword evidence="1" id="KW-0732">Signal</keyword>
<feature type="domain" description="DUF6970" evidence="2">
    <location>
        <begin position="82"/>
        <end position="154"/>
    </location>
</feature>
<dbReference type="AlphaFoldDB" id="A0A2S0MHE5"/>
<accession>A0A2S0MHE5</accession>